<dbReference type="PANTHER" id="PTHR43798">
    <property type="entry name" value="MONOACYLGLYCEROL LIPASE"/>
    <property type="match status" value="1"/>
</dbReference>
<dbReference type="InterPro" id="IPR029058">
    <property type="entry name" value="AB_hydrolase_fold"/>
</dbReference>
<dbReference type="EMBL" id="PPEA01000730">
    <property type="protein sequence ID" value="PQM44707.1"/>
    <property type="molecule type" value="Genomic_DNA"/>
</dbReference>
<sequence length="252" mass="27266">MNRGVGVTVDRGMRRTVPNPPPAPRRPGLFARLFRRITRHPLAQAIAHYLNRRKRNPQGQDEAASGQVSGPVATRIVHTRDGVALAVREHGSRAAGHTVVLLHGWCMNKDAWNIQVSQLIRQWGDDVRIIGYDHRGHGDSAEAPVHTYHVDRLAEDLAEVLVALDVTGMVTFVGHSMGGMTALAYLGRPAHLRPVEPHHVVLVATAAGKVAERGIGRLLKPAPRTSSARSGTASPGWRTRSCGCSVGRCATC</sequence>
<evidence type="ECO:0000259" key="3">
    <source>
        <dbReference type="Pfam" id="PF00561"/>
    </source>
</evidence>
<dbReference type="InterPro" id="IPR000073">
    <property type="entry name" value="AB_hydrolase_1"/>
</dbReference>
<dbReference type="PANTHER" id="PTHR43798:SF31">
    <property type="entry name" value="AB HYDROLASE SUPERFAMILY PROTEIN YCLE"/>
    <property type="match status" value="1"/>
</dbReference>
<dbReference type="GO" id="GO:0016020">
    <property type="term" value="C:membrane"/>
    <property type="evidence" value="ECO:0007669"/>
    <property type="project" value="TreeGrafter"/>
</dbReference>
<protein>
    <submittedName>
        <fullName evidence="4">Non-heme chloroperoxidase</fullName>
        <ecNumber evidence="4">1.11.1.10</ecNumber>
    </submittedName>
</protein>
<dbReference type="GO" id="GO:0051537">
    <property type="term" value="F:2 iron, 2 sulfur cluster binding"/>
    <property type="evidence" value="ECO:0007669"/>
    <property type="project" value="InterPro"/>
</dbReference>
<feature type="region of interest" description="Disordered" evidence="2">
    <location>
        <begin position="1"/>
        <end position="27"/>
    </location>
</feature>
<reference evidence="4 5" key="1">
    <citation type="journal article" date="2017" name="Int. J. Syst. Evol. Microbiol.">
        <title>Mycobacterium talmoniae sp. nov., a slowly growing mycobacterium isolated from human respiratory samples.</title>
        <authorList>
            <person name="Davidson R.M."/>
            <person name="DeGroote M.A."/>
            <person name="Marola J.L."/>
            <person name="Buss S."/>
            <person name="Jones V."/>
            <person name="McNeil M.R."/>
            <person name="Freifeld A.G."/>
            <person name="Elaine Epperson L."/>
            <person name="Hasan N.A."/>
            <person name="Jackson M."/>
            <person name="Iwen P.C."/>
            <person name="Salfinger M."/>
            <person name="Strong M."/>
        </authorList>
    </citation>
    <scope>NUCLEOTIDE SEQUENCE [LARGE SCALE GENOMIC DNA]</scope>
    <source>
        <strain evidence="4 5">ATCC BAA-2683</strain>
    </source>
</reference>
<keyword evidence="4" id="KW-0575">Peroxidase</keyword>
<feature type="domain" description="AB hydrolase-1" evidence="3">
    <location>
        <begin position="98"/>
        <end position="194"/>
    </location>
</feature>
<evidence type="ECO:0000256" key="2">
    <source>
        <dbReference type="SAM" id="MobiDB-lite"/>
    </source>
</evidence>
<accession>A0A2S8BDG1</accession>
<dbReference type="PROSITE" id="PS00197">
    <property type="entry name" value="2FE2S_FER_1"/>
    <property type="match status" value="1"/>
</dbReference>
<dbReference type="InterPro" id="IPR006058">
    <property type="entry name" value="2Fe2S_fd_BS"/>
</dbReference>
<dbReference type="GO" id="GO:0016691">
    <property type="term" value="F:chloride peroxidase activity"/>
    <property type="evidence" value="ECO:0007669"/>
    <property type="project" value="UniProtKB-EC"/>
</dbReference>
<keyword evidence="4" id="KW-0560">Oxidoreductase</keyword>
<dbReference type="Pfam" id="PF00561">
    <property type="entry name" value="Abhydrolase_1"/>
    <property type="match status" value="1"/>
</dbReference>
<dbReference type="Proteomes" id="UP000238296">
    <property type="component" value="Unassembled WGS sequence"/>
</dbReference>
<dbReference type="EC" id="1.11.1.10" evidence="4"/>
<gene>
    <name evidence="4" type="primary">cpo_2</name>
    <name evidence="4" type="ORF">C1Y40_05131</name>
</gene>
<dbReference type="GO" id="GO:0016787">
    <property type="term" value="F:hydrolase activity"/>
    <property type="evidence" value="ECO:0007669"/>
    <property type="project" value="UniProtKB-KW"/>
</dbReference>
<dbReference type="AlphaFoldDB" id="A0A2S8BDG1"/>
<evidence type="ECO:0000313" key="5">
    <source>
        <dbReference type="Proteomes" id="UP000238296"/>
    </source>
</evidence>
<keyword evidence="1" id="KW-0378">Hydrolase</keyword>
<evidence type="ECO:0000313" key="4">
    <source>
        <dbReference type="EMBL" id="PQM44707.1"/>
    </source>
</evidence>
<comment type="caution">
    <text evidence="4">The sequence shown here is derived from an EMBL/GenBank/DDBJ whole genome shotgun (WGS) entry which is preliminary data.</text>
</comment>
<organism evidence="4 5">
    <name type="scientific">Mycobacterium talmoniae</name>
    <dbReference type="NCBI Taxonomy" id="1858794"/>
    <lineage>
        <taxon>Bacteria</taxon>
        <taxon>Bacillati</taxon>
        <taxon>Actinomycetota</taxon>
        <taxon>Actinomycetes</taxon>
        <taxon>Mycobacteriales</taxon>
        <taxon>Mycobacteriaceae</taxon>
        <taxon>Mycobacterium</taxon>
    </lineage>
</organism>
<dbReference type="SUPFAM" id="SSF53474">
    <property type="entry name" value="alpha/beta-Hydrolases"/>
    <property type="match status" value="1"/>
</dbReference>
<name>A0A2S8BDG1_9MYCO</name>
<dbReference type="Gene3D" id="3.40.50.1820">
    <property type="entry name" value="alpha/beta hydrolase"/>
    <property type="match status" value="1"/>
</dbReference>
<evidence type="ECO:0000256" key="1">
    <source>
        <dbReference type="ARBA" id="ARBA00022801"/>
    </source>
</evidence>
<proteinExistence type="predicted"/>
<dbReference type="InterPro" id="IPR050266">
    <property type="entry name" value="AB_hydrolase_sf"/>
</dbReference>